<feature type="transmembrane region" description="Helical" evidence="1">
    <location>
        <begin position="252"/>
        <end position="270"/>
    </location>
</feature>
<dbReference type="PANTHER" id="PTHR36435:SF1">
    <property type="entry name" value="CAAX AMINO TERMINAL PROTEASE FAMILY PROTEIN"/>
    <property type="match status" value="1"/>
</dbReference>
<evidence type="ECO:0000313" key="3">
    <source>
        <dbReference type="EMBL" id="GAA0764969.1"/>
    </source>
</evidence>
<comment type="caution">
    <text evidence="3">The sequence shown here is derived from an EMBL/GenBank/DDBJ whole genome shotgun (WGS) entry which is preliminary data.</text>
</comment>
<keyword evidence="1" id="KW-1133">Transmembrane helix</keyword>
<dbReference type="Proteomes" id="UP001500279">
    <property type="component" value="Unassembled WGS sequence"/>
</dbReference>
<feature type="transmembrane region" description="Helical" evidence="1">
    <location>
        <begin position="21"/>
        <end position="41"/>
    </location>
</feature>
<dbReference type="RefSeq" id="WP_141289426.1">
    <property type="nucleotide sequence ID" value="NZ_JAJNKD010000003.1"/>
</dbReference>
<dbReference type="Pfam" id="PF02517">
    <property type="entry name" value="Rce1-like"/>
    <property type="match status" value="1"/>
</dbReference>
<evidence type="ECO:0000256" key="1">
    <source>
        <dbReference type="SAM" id="Phobius"/>
    </source>
</evidence>
<feature type="transmembrane region" description="Helical" evidence="1">
    <location>
        <begin position="219"/>
        <end position="237"/>
    </location>
</feature>
<dbReference type="InterPro" id="IPR003675">
    <property type="entry name" value="Rce1/LyrA-like_dom"/>
</dbReference>
<evidence type="ECO:0000313" key="4">
    <source>
        <dbReference type="Proteomes" id="UP001500279"/>
    </source>
</evidence>
<feature type="transmembrane region" description="Helical" evidence="1">
    <location>
        <begin position="195"/>
        <end position="212"/>
    </location>
</feature>
<feature type="transmembrane region" description="Helical" evidence="1">
    <location>
        <begin position="61"/>
        <end position="77"/>
    </location>
</feature>
<gene>
    <name evidence="3" type="ORF">GCM10009107_51710</name>
</gene>
<name>A0ABN1KFR7_9BURK</name>
<reference evidence="3 4" key="1">
    <citation type="journal article" date="2019" name="Int. J. Syst. Evol. Microbiol.">
        <title>The Global Catalogue of Microorganisms (GCM) 10K type strain sequencing project: providing services to taxonomists for standard genome sequencing and annotation.</title>
        <authorList>
            <consortium name="The Broad Institute Genomics Platform"/>
            <consortium name="The Broad Institute Genome Sequencing Center for Infectious Disease"/>
            <person name="Wu L."/>
            <person name="Ma J."/>
        </authorList>
    </citation>
    <scope>NUCLEOTIDE SEQUENCE [LARGE SCALE GENOMIC DNA]</scope>
    <source>
        <strain evidence="3 4">JCM 15503</strain>
    </source>
</reference>
<keyword evidence="1" id="KW-0472">Membrane</keyword>
<dbReference type="InterPro" id="IPR052710">
    <property type="entry name" value="CAAX_protease"/>
</dbReference>
<dbReference type="PANTHER" id="PTHR36435">
    <property type="entry name" value="SLR1288 PROTEIN"/>
    <property type="match status" value="1"/>
</dbReference>
<dbReference type="EMBL" id="BAAAEW010000042">
    <property type="protein sequence ID" value="GAA0764969.1"/>
    <property type="molecule type" value="Genomic_DNA"/>
</dbReference>
<feature type="domain" description="CAAX prenyl protease 2/Lysostaphin resistance protein A-like" evidence="2">
    <location>
        <begin position="144"/>
        <end position="230"/>
    </location>
</feature>
<feature type="transmembrane region" description="Helical" evidence="1">
    <location>
        <begin position="170"/>
        <end position="189"/>
    </location>
</feature>
<accession>A0ABN1KFR7</accession>
<proteinExistence type="predicted"/>
<keyword evidence="1" id="KW-0812">Transmembrane</keyword>
<evidence type="ECO:0000259" key="2">
    <source>
        <dbReference type="Pfam" id="PF02517"/>
    </source>
</evidence>
<feature type="transmembrane region" description="Helical" evidence="1">
    <location>
        <begin position="98"/>
        <end position="119"/>
    </location>
</feature>
<organism evidence="3 4">
    <name type="scientific">Ideonella azotifigens</name>
    <dbReference type="NCBI Taxonomy" id="513160"/>
    <lineage>
        <taxon>Bacteria</taxon>
        <taxon>Pseudomonadati</taxon>
        <taxon>Pseudomonadota</taxon>
        <taxon>Betaproteobacteria</taxon>
        <taxon>Burkholderiales</taxon>
        <taxon>Sphaerotilaceae</taxon>
        <taxon>Ideonella</taxon>
    </lineage>
</organism>
<protein>
    <recommendedName>
        <fullName evidence="2">CAAX prenyl protease 2/Lysostaphin resistance protein A-like domain-containing protein</fullName>
    </recommendedName>
</protein>
<sequence>MPEPLPPPAPLEPPPERDARFPSAVGAVWLMLVLMLLQALIGEALYGASQDLGLAEPEVTALVLILSYGLLFSVLLYRKGIGYGALFHAGPSSAMATLGVTAAPLLLMTPGLVMGISTLDDILVRLVPLSSHDTELFKRMSDTSLSTVLTACLIAPVLEELLYRGVILRSFLAQYAAWPAIVGSAVLFGVAHLNIYQFMVGLLLGVLTGWLYERTRSVGPGLLLHVAYNSLITWLASDNTPPPPGSDGDIGMGWWVLSLILMGVGLRWLVRLLSPPGTAPARDVG</sequence>
<keyword evidence="4" id="KW-1185">Reference proteome</keyword>